<evidence type="ECO:0000313" key="6">
    <source>
        <dbReference type="Proteomes" id="UP001597541"/>
    </source>
</evidence>
<keyword evidence="3" id="KW-0812">Transmembrane</keyword>
<sequence>MTLLGLSLTVWLKGHWALPLAYAGVVSAWIYLLYPYYRILQSAGTAEFQTAAAHELLQTPDAHPGLPNDTLPHVLMKLAELNRHIETAASAIQENAADVEARAEQITLASADITSGIQGQTAGTEETLHQGQEVLQQFQQTKDTLHSTAQTTGEWVKQMEAGRGVLEQLLSDMSRIKHRTELANESYETFAKQIKQVQALFLQIKDIADQTQLLSLNAAIEAAHAGEYGAGFSVVADAIRKLSGEAKKLSEDIGRTMNDLLKQADHTASAMHEQDQLIAAGSERTEHVRKLLLTLSGSANQAATEQQVLICNTGKLEQLYDHLYGRLRRLTEVSAAVSGKAELSSEASQIQLMSLVELSASLDILKGVAAQLSDELLQAGLDPAQVKWIRPFQL</sequence>
<feature type="transmembrane region" description="Helical" evidence="3">
    <location>
        <begin position="16"/>
        <end position="34"/>
    </location>
</feature>
<dbReference type="Pfam" id="PF00015">
    <property type="entry name" value="MCPsignal"/>
    <property type="match status" value="1"/>
</dbReference>
<dbReference type="PROSITE" id="PS50111">
    <property type="entry name" value="CHEMOTAXIS_TRANSDUC_2"/>
    <property type="match status" value="1"/>
</dbReference>
<dbReference type="Proteomes" id="UP001597541">
    <property type="component" value="Unassembled WGS sequence"/>
</dbReference>
<comment type="caution">
    <text evidence="5">The sequence shown here is derived from an EMBL/GenBank/DDBJ whole genome shotgun (WGS) entry which is preliminary data.</text>
</comment>
<keyword evidence="3" id="KW-1133">Transmembrane helix</keyword>
<evidence type="ECO:0000256" key="1">
    <source>
        <dbReference type="ARBA" id="ARBA00023224"/>
    </source>
</evidence>
<evidence type="ECO:0000256" key="3">
    <source>
        <dbReference type="SAM" id="Phobius"/>
    </source>
</evidence>
<dbReference type="SMART" id="SM00283">
    <property type="entry name" value="MA"/>
    <property type="match status" value="1"/>
</dbReference>
<name>A0ABW5PHS2_9BACL</name>
<proteinExistence type="predicted"/>
<dbReference type="EMBL" id="JBHUME010000011">
    <property type="protein sequence ID" value="MFD2614371.1"/>
    <property type="molecule type" value="Genomic_DNA"/>
</dbReference>
<accession>A0ABW5PHS2</accession>
<dbReference type="RefSeq" id="WP_377605142.1">
    <property type="nucleotide sequence ID" value="NZ_JBHUME010000011.1"/>
</dbReference>
<dbReference type="Gene3D" id="1.10.287.950">
    <property type="entry name" value="Methyl-accepting chemotaxis protein"/>
    <property type="match status" value="1"/>
</dbReference>
<protein>
    <submittedName>
        <fullName evidence="5">Methyl-accepting chemotaxis protein</fullName>
    </submittedName>
</protein>
<dbReference type="PANTHER" id="PTHR32089:SF112">
    <property type="entry name" value="LYSOZYME-LIKE PROTEIN-RELATED"/>
    <property type="match status" value="1"/>
</dbReference>
<evidence type="ECO:0000313" key="5">
    <source>
        <dbReference type="EMBL" id="MFD2614371.1"/>
    </source>
</evidence>
<organism evidence="5 6">
    <name type="scientific">Paenibacillus gansuensis</name>
    <dbReference type="NCBI Taxonomy" id="306542"/>
    <lineage>
        <taxon>Bacteria</taxon>
        <taxon>Bacillati</taxon>
        <taxon>Bacillota</taxon>
        <taxon>Bacilli</taxon>
        <taxon>Bacillales</taxon>
        <taxon>Paenibacillaceae</taxon>
        <taxon>Paenibacillus</taxon>
    </lineage>
</organism>
<evidence type="ECO:0000256" key="2">
    <source>
        <dbReference type="PROSITE-ProRule" id="PRU00284"/>
    </source>
</evidence>
<dbReference type="PANTHER" id="PTHR32089">
    <property type="entry name" value="METHYL-ACCEPTING CHEMOTAXIS PROTEIN MCPB"/>
    <property type="match status" value="1"/>
</dbReference>
<feature type="domain" description="Methyl-accepting transducer" evidence="4">
    <location>
        <begin position="95"/>
        <end position="349"/>
    </location>
</feature>
<dbReference type="SUPFAM" id="SSF58104">
    <property type="entry name" value="Methyl-accepting chemotaxis protein (MCP) signaling domain"/>
    <property type="match status" value="1"/>
</dbReference>
<gene>
    <name evidence="5" type="ORF">ACFSUF_18325</name>
</gene>
<evidence type="ECO:0000259" key="4">
    <source>
        <dbReference type="PROSITE" id="PS50111"/>
    </source>
</evidence>
<reference evidence="6" key="1">
    <citation type="journal article" date="2019" name="Int. J. Syst. Evol. Microbiol.">
        <title>The Global Catalogue of Microorganisms (GCM) 10K type strain sequencing project: providing services to taxonomists for standard genome sequencing and annotation.</title>
        <authorList>
            <consortium name="The Broad Institute Genomics Platform"/>
            <consortium name="The Broad Institute Genome Sequencing Center for Infectious Disease"/>
            <person name="Wu L."/>
            <person name="Ma J."/>
        </authorList>
    </citation>
    <scope>NUCLEOTIDE SEQUENCE [LARGE SCALE GENOMIC DNA]</scope>
    <source>
        <strain evidence="6">KCTC 3950</strain>
    </source>
</reference>
<keyword evidence="3" id="KW-0472">Membrane</keyword>
<keyword evidence="1 2" id="KW-0807">Transducer</keyword>
<dbReference type="InterPro" id="IPR004089">
    <property type="entry name" value="MCPsignal_dom"/>
</dbReference>
<keyword evidence="6" id="KW-1185">Reference proteome</keyword>